<reference evidence="1 2" key="1">
    <citation type="journal article" date="2015" name="Nat. Commun.">
        <title>Lucilia cuprina genome unlocks parasitic fly biology to underpin future interventions.</title>
        <authorList>
            <person name="Anstead C.A."/>
            <person name="Korhonen P.K."/>
            <person name="Young N.D."/>
            <person name="Hall R.S."/>
            <person name="Jex A.R."/>
            <person name="Murali S.C."/>
            <person name="Hughes D.S."/>
            <person name="Lee S.F."/>
            <person name="Perry T."/>
            <person name="Stroehlein A.J."/>
            <person name="Ansell B.R."/>
            <person name="Breugelmans B."/>
            <person name="Hofmann A."/>
            <person name="Qu J."/>
            <person name="Dugan S."/>
            <person name="Lee S.L."/>
            <person name="Chao H."/>
            <person name="Dinh H."/>
            <person name="Han Y."/>
            <person name="Doddapaneni H.V."/>
            <person name="Worley K.C."/>
            <person name="Muzny D.M."/>
            <person name="Ioannidis P."/>
            <person name="Waterhouse R.M."/>
            <person name="Zdobnov E.M."/>
            <person name="James P.J."/>
            <person name="Bagnall N.H."/>
            <person name="Kotze A.C."/>
            <person name="Gibbs R.A."/>
            <person name="Richards S."/>
            <person name="Batterham P."/>
            <person name="Gasser R.B."/>
        </authorList>
    </citation>
    <scope>NUCLEOTIDE SEQUENCE [LARGE SCALE GENOMIC DNA]</scope>
    <source>
        <strain evidence="1 2">LS</strain>
        <tissue evidence="1">Full body</tissue>
    </source>
</reference>
<protein>
    <submittedName>
        <fullName evidence="1">Uncharacterized protein</fullName>
    </submittedName>
</protein>
<dbReference type="OrthoDB" id="8187791at2759"/>
<organism evidence="1 2">
    <name type="scientific">Lucilia cuprina</name>
    <name type="common">Green bottle fly</name>
    <name type="synonym">Australian sheep blowfly</name>
    <dbReference type="NCBI Taxonomy" id="7375"/>
    <lineage>
        <taxon>Eukaryota</taxon>
        <taxon>Metazoa</taxon>
        <taxon>Ecdysozoa</taxon>
        <taxon>Arthropoda</taxon>
        <taxon>Hexapoda</taxon>
        <taxon>Insecta</taxon>
        <taxon>Pterygota</taxon>
        <taxon>Neoptera</taxon>
        <taxon>Endopterygota</taxon>
        <taxon>Diptera</taxon>
        <taxon>Brachycera</taxon>
        <taxon>Muscomorpha</taxon>
        <taxon>Oestroidea</taxon>
        <taxon>Calliphoridae</taxon>
        <taxon>Luciliinae</taxon>
        <taxon>Lucilia</taxon>
    </lineage>
</organism>
<evidence type="ECO:0000313" key="1">
    <source>
        <dbReference type="EMBL" id="KNC28281.1"/>
    </source>
</evidence>
<name>A0A0L0C7P6_LUCCU</name>
<sequence>MLNTYCKRTMCKIIFMFNLIFLNFLLLSAEYAYCFRFTWIGPFQDKDNIADITCESIREDLTNIPCRQPLVATDNDNIPDTVDLWSKYKDQPNAIGCPMVPGQLCVKYTYTYNKGVQNITYMCAKVNTTTGCYRQKYISGLDVEVCVCKSELGAMPCNTATTNAQLEHKLSLLLIALITITIFYKLFENS</sequence>
<dbReference type="AlphaFoldDB" id="A0A0L0C7P6"/>
<dbReference type="EMBL" id="JRES01000803">
    <property type="protein sequence ID" value="KNC28281.1"/>
    <property type="molecule type" value="Genomic_DNA"/>
</dbReference>
<keyword evidence="2" id="KW-1185">Reference proteome</keyword>
<evidence type="ECO:0000313" key="2">
    <source>
        <dbReference type="Proteomes" id="UP000037069"/>
    </source>
</evidence>
<dbReference type="Proteomes" id="UP000037069">
    <property type="component" value="Unassembled WGS sequence"/>
</dbReference>
<proteinExistence type="predicted"/>
<comment type="caution">
    <text evidence="1">The sequence shown here is derived from an EMBL/GenBank/DDBJ whole genome shotgun (WGS) entry which is preliminary data.</text>
</comment>
<gene>
    <name evidence="1" type="ORF">FF38_13150</name>
</gene>
<accession>A0A0L0C7P6</accession>
<dbReference type="OMA" id="YCFRFTW"/>
<dbReference type="STRING" id="7375.A0A0L0C7P6"/>